<dbReference type="RefSeq" id="WP_078982091.1">
    <property type="nucleotide sequence ID" value="NZ_MWQN01000004.1"/>
</dbReference>
<evidence type="ECO:0008006" key="4">
    <source>
        <dbReference type="Google" id="ProtNLM"/>
    </source>
</evidence>
<evidence type="ECO:0000313" key="2">
    <source>
        <dbReference type="EMBL" id="OPC77334.1"/>
    </source>
</evidence>
<gene>
    <name evidence="2" type="ORF">B4N89_43220</name>
</gene>
<feature type="signal peptide" evidence="1">
    <location>
        <begin position="1"/>
        <end position="18"/>
    </location>
</feature>
<comment type="caution">
    <text evidence="2">The sequence shown here is derived from an EMBL/GenBank/DDBJ whole genome shotgun (WGS) entry which is preliminary data.</text>
</comment>
<feature type="chain" id="PRO_5038376213" description="Secreted protein" evidence="1">
    <location>
        <begin position="19"/>
        <end position="73"/>
    </location>
</feature>
<dbReference type="Proteomes" id="UP000190037">
    <property type="component" value="Unassembled WGS sequence"/>
</dbReference>
<reference evidence="2 3" key="1">
    <citation type="submission" date="2017-03" db="EMBL/GenBank/DDBJ databases">
        <title>Draft genome sequence of Streptomyces scabrisporus NF3, endophyte isolated from Amphipterygium adstringens.</title>
        <authorList>
            <person name="Vazquez M."/>
            <person name="Ceapa C.D."/>
            <person name="Rodriguez Luna D."/>
            <person name="Sanchez Esquivel S."/>
        </authorList>
    </citation>
    <scope>NUCLEOTIDE SEQUENCE [LARGE SCALE GENOMIC DNA]</scope>
    <source>
        <strain evidence="2 3">NF3</strain>
    </source>
</reference>
<dbReference type="EMBL" id="MWQN01000004">
    <property type="protein sequence ID" value="OPC77334.1"/>
    <property type="molecule type" value="Genomic_DNA"/>
</dbReference>
<sequence length="73" mass="7787">MRKVLTGFAFVLALAAGAGAPAAALGGPDFTYIVGYYASAEDCRAGAVAQYPNHGAYFYCEQVNDHAWALWMH</sequence>
<name>A0A1T3NKM6_9ACTN</name>
<keyword evidence="1" id="KW-0732">Signal</keyword>
<evidence type="ECO:0000313" key="3">
    <source>
        <dbReference type="Proteomes" id="UP000190037"/>
    </source>
</evidence>
<accession>A0A1T3NKM6</accession>
<keyword evidence="3" id="KW-1185">Reference proteome</keyword>
<proteinExistence type="predicted"/>
<protein>
    <recommendedName>
        <fullName evidence="4">Secreted protein</fullName>
    </recommendedName>
</protein>
<dbReference type="AlphaFoldDB" id="A0A1T3NKM6"/>
<organism evidence="2 3">
    <name type="scientific">Embleya scabrispora</name>
    <dbReference type="NCBI Taxonomy" id="159449"/>
    <lineage>
        <taxon>Bacteria</taxon>
        <taxon>Bacillati</taxon>
        <taxon>Actinomycetota</taxon>
        <taxon>Actinomycetes</taxon>
        <taxon>Kitasatosporales</taxon>
        <taxon>Streptomycetaceae</taxon>
        <taxon>Embleya</taxon>
    </lineage>
</organism>
<evidence type="ECO:0000256" key="1">
    <source>
        <dbReference type="SAM" id="SignalP"/>
    </source>
</evidence>